<proteinExistence type="inferred from homology"/>
<dbReference type="AlphaFoldDB" id="A0A521BJ47"/>
<evidence type="ECO:0000259" key="8">
    <source>
        <dbReference type="Pfam" id="PF01416"/>
    </source>
</evidence>
<keyword evidence="10" id="KW-1185">Reference proteome</keyword>
<dbReference type="InterPro" id="IPR020103">
    <property type="entry name" value="PsdUridine_synth_cat_dom_sf"/>
</dbReference>
<dbReference type="Pfam" id="PF01416">
    <property type="entry name" value="PseudoU_synth_1"/>
    <property type="match status" value="2"/>
</dbReference>
<dbReference type="SUPFAM" id="SSF55120">
    <property type="entry name" value="Pseudouridine synthase"/>
    <property type="match status" value="1"/>
</dbReference>
<feature type="domain" description="Pseudouridine synthase I TruA alpha/beta" evidence="8">
    <location>
        <begin position="144"/>
        <end position="245"/>
    </location>
</feature>
<evidence type="ECO:0000256" key="4">
    <source>
        <dbReference type="HAMAP-Rule" id="MF_00171"/>
    </source>
</evidence>
<comment type="function">
    <text evidence="4">Formation of pseudouridine at positions 38, 39 and 40 in the anticodon stem and loop of transfer RNAs.</text>
</comment>
<gene>
    <name evidence="4" type="primary">truA</name>
    <name evidence="9" type="ORF">SAMN06269117_10599</name>
</gene>
<evidence type="ECO:0000256" key="2">
    <source>
        <dbReference type="ARBA" id="ARBA00022694"/>
    </source>
</evidence>
<organism evidence="9 10">
    <name type="scientific">Balnearium lithotrophicum</name>
    <dbReference type="NCBI Taxonomy" id="223788"/>
    <lineage>
        <taxon>Bacteria</taxon>
        <taxon>Pseudomonadati</taxon>
        <taxon>Aquificota</taxon>
        <taxon>Aquificia</taxon>
        <taxon>Desulfurobacteriales</taxon>
        <taxon>Desulfurobacteriaceae</taxon>
        <taxon>Balnearium</taxon>
    </lineage>
</organism>
<evidence type="ECO:0000256" key="7">
    <source>
        <dbReference type="RuleBase" id="RU003792"/>
    </source>
</evidence>
<dbReference type="NCBIfam" id="TIGR00071">
    <property type="entry name" value="hisT_truA"/>
    <property type="match status" value="1"/>
</dbReference>
<dbReference type="HAMAP" id="MF_00171">
    <property type="entry name" value="TruA"/>
    <property type="match status" value="1"/>
</dbReference>
<dbReference type="EMBL" id="FXTM01000005">
    <property type="protein sequence ID" value="SMO47086.1"/>
    <property type="molecule type" value="Genomic_DNA"/>
</dbReference>
<feature type="domain" description="Pseudouridine synthase I TruA alpha/beta" evidence="8">
    <location>
        <begin position="9"/>
        <end position="100"/>
    </location>
</feature>
<dbReference type="GO" id="GO:0031119">
    <property type="term" value="P:tRNA pseudouridine synthesis"/>
    <property type="evidence" value="ECO:0007669"/>
    <property type="project" value="UniProtKB-UniRule"/>
</dbReference>
<evidence type="ECO:0000313" key="10">
    <source>
        <dbReference type="Proteomes" id="UP000317315"/>
    </source>
</evidence>
<name>A0A521BJ47_9BACT</name>
<comment type="catalytic activity">
    <reaction evidence="4 7">
        <text>uridine(38/39/40) in tRNA = pseudouridine(38/39/40) in tRNA</text>
        <dbReference type="Rhea" id="RHEA:22376"/>
        <dbReference type="Rhea" id="RHEA-COMP:10085"/>
        <dbReference type="Rhea" id="RHEA-COMP:10087"/>
        <dbReference type="ChEBI" id="CHEBI:65314"/>
        <dbReference type="ChEBI" id="CHEBI:65315"/>
        <dbReference type="EC" id="5.4.99.12"/>
    </reaction>
</comment>
<accession>A0A521BJ47</accession>
<dbReference type="InterPro" id="IPR020094">
    <property type="entry name" value="TruA/RsuA/RluB/E/F_N"/>
</dbReference>
<evidence type="ECO:0000256" key="3">
    <source>
        <dbReference type="ARBA" id="ARBA00023235"/>
    </source>
</evidence>
<keyword evidence="2 4" id="KW-0819">tRNA processing</keyword>
<comment type="similarity">
    <text evidence="1 4 7">Belongs to the tRNA pseudouridine synthase TruA family.</text>
</comment>
<sequence>MRNVKLTLEYLGTNYYGWQIIPGKPTVQGKLKEALEKILQHEVKVTGASRTDAGVHALGQVANFKTVKEIELYRLQRALNGILPPDIKVIDVEEVPSNFDSRRWARGKRYRYRIFNRDVPSPFEYRRSWFIPYELDIEGMREASRFLIGVHDFSSFCKKDRKREVNPLREVNEIEIFRDGNTIELVFYGRSFLRHMVRVMVATLVEVGRGKLKPTEVKEILEERNRERAPFLAPPDGLYLEKVYYGDYPY</sequence>
<dbReference type="OrthoDB" id="9811823at2"/>
<dbReference type="Gene3D" id="3.30.70.660">
    <property type="entry name" value="Pseudouridine synthase I, catalytic domain, C-terminal subdomain"/>
    <property type="match status" value="1"/>
</dbReference>
<dbReference type="PIRSF" id="PIRSF001430">
    <property type="entry name" value="tRNA_psdUrid_synth"/>
    <property type="match status" value="1"/>
</dbReference>
<comment type="caution">
    <text evidence="4">Lacks conserved residue(s) required for the propagation of feature annotation.</text>
</comment>
<feature type="active site" description="Nucleophile" evidence="4 5">
    <location>
        <position position="52"/>
    </location>
</feature>
<protein>
    <recommendedName>
        <fullName evidence="4">tRNA pseudouridine synthase A</fullName>
        <ecNumber evidence="4">5.4.99.12</ecNumber>
    </recommendedName>
    <alternativeName>
        <fullName evidence="4">tRNA pseudouridine(38-40) synthase</fullName>
    </alternativeName>
    <alternativeName>
        <fullName evidence="4">tRNA pseudouridylate synthase I</fullName>
    </alternativeName>
    <alternativeName>
        <fullName evidence="4">tRNA-uridine isomerase I</fullName>
    </alternativeName>
</protein>
<feature type="binding site" evidence="4 6">
    <location>
        <position position="110"/>
    </location>
    <ligand>
        <name>substrate</name>
    </ligand>
</feature>
<dbReference type="GO" id="GO:0003723">
    <property type="term" value="F:RNA binding"/>
    <property type="evidence" value="ECO:0007669"/>
    <property type="project" value="InterPro"/>
</dbReference>
<dbReference type="InterPro" id="IPR020095">
    <property type="entry name" value="PsdUridine_synth_TruA_C"/>
</dbReference>
<keyword evidence="3 4" id="KW-0413">Isomerase</keyword>
<dbReference type="InterPro" id="IPR020097">
    <property type="entry name" value="PsdUridine_synth_TruA_a/b_dom"/>
</dbReference>
<dbReference type="PANTHER" id="PTHR11142:SF0">
    <property type="entry name" value="TRNA PSEUDOURIDINE SYNTHASE-LIKE 1"/>
    <property type="match status" value="1"/>
</dbReference>
<dbReference type="CDD" id="cd02570">
    <property type="entry name" value="PseudoU_synth_EcTruA"/>
    <property type="match status" value="1"/>
</dbReference>
<dbReference type="FunFam" id="3.30.70.580:FF:000001">
    <property type="entry name" value="tRNA pseudouridine synthase A"/>
    <property type="match status" value="1"/>
</dbReference>
<dbReference type="EC" id="5.4.99.12" evidence="4"/>
<dbReference type="Proteomes" id="UP000317315">
    <property type="component" value="Unassembled WGS sequence"/>
</dbReference>
<dbReference type="GO" id="GO:0160147">
    <property type="term" value="F:tRNA pseudouridine(38-40) synthase activity"/>
    <property type="evidence" value="ECO:0007669"/>
    <property type="project" value="UniProtKB-EC"/>
</dbReference>
<reference evidence="9 10" key="1">
    <citation type="submission" date="2017-05" db="EMBL/GenBank/DDBJ databases">
        <authorList>
            <person name="Varghese N."/>
            <person name="Submissions S."/>
        </authorList>
    </citation>
    <scope>NUCLEOTIDE SEQUENCE [LARGE SCALE GENOMIC DNA]</scope>
    <source>
        <strain evidence="9 10">DSM 16304</strain>
    </source>
</reference>
<evidence type="ECO:0000313" key="9">
    <source>
        <dbReference type="EMBL" id="SMO47086.1"/>
    </source>
</evidence>
<evidence type="ECO:0000256" key="1">
    <source>
        <dbReference type="ARBA" id="ARBA00009375"/>
    </source>
</evidence>
<dbReference type="RefSeq" id="WP_142934532.1">
    <property type="nucleotide sequence ID" value="NZ_FXTM01000005.1"/>
</dbReference>
<comment type="subunit">
    <text evidence="4">Homodimer.</text>
</comment>
<dbReference type="PANTHER" id="PTHR11142">
    <property type="entry name" value="PSEUDOURIDYLATE SYNTHASE"/>
    <property type="match status" value="1"/>
</dbReference>
<dbReference type="Gene3D" id="3.30.70.580">
    <property type="entry name" value="Pseudouridine synthase I, catalytic domain, N-terminal subdomain"/>
    <property type="match status" value="1"/>
</dbReference>
<evidence type="ECO:0000256" key="5">
    <source>
        <dbReference type="PIRSR" id="PIRSR001430-1"/>
    </source>
</evidence>
<dbReference type="InterPro" id="IPR001406">
    <property type="entry name" value="PsdUridine_synth_TruA"/>
</dbReference>
<evidence type="ECO:0000256" key="6">
    <source>
        <dbReference type="PIRSR" id="PIRSR001430-2"/>
    </source>
</evidence>